<dbReference type="GeneID" id="70237788"/>
<dbReference type="Proteomes" id="UP000769157">
    <property type="component" value="Unassembled WGS sequence"/>
</dbReference>
<reference evidence="2" key="2">
    <citation type="submission" date="2021-01" db="EMBL/GenBank/DDBJ databases">
        <authorList>
            <person name="Schikora-Tamarit M.A."/>
        </authorList>
    </citation>
    <scope>NUCLEOTIDE SEQUENCE</scope>
    <source>
        <strain evidence="2">CBS6075</strain>
    </source>
</reference>
<feature type="region of interest" description="Disordered" evidence="1">
    <location>
        <begin position="71"/>
        <end position="98"/>
    </location>
</feature>
<evidence type="ECO:0000313" key="2">
    <source>
        <dbReference type="EMBL" id="KAH3662572.1"/>
    </source>
</evidence>
<dbReference type="AlphaFoldDB" id="A0A9P8NZV7"/>
<feature type="compositionally biased region" description="Polar residues" evidence="1">
    <location>
        <begin position="75"/>
        <end position="87"/>
    </location>
</feature>
<accession>A0A9P8NZV7</accession>
<dbReference type="RefSeq" id="XP_046059661.1">
    <property type="nucleotide sequence ID" value="XM_046207047.1"/>
</dbReference>
<proteinExistence type="predicted"/>
<keyword evidence="3" id="KW-1185">Reference proteome</keyword>
<comment type="caution">
    <text evidence="2">The sequence shown here is derived from an EMBL/GenBank/DDBJ whole genome shotgun (WGS) entry which is preliminary data.</text>
</comment>
<reference evidence="2" key="1">
    <citation type="journal article" date="2021" name="Open Biol.">
        <title>Shared evolutionary footprints suggest mitochondrial oxidative damage underlies multiple complex I losses in fungi.</title>
        <authorList>
            <person name="Schikora-Tamarit M.A."/>
            <person name="Marcet-Houben M."/>
            <person name="Nosek J."/>
            <person name="Gabaldon T."/>
        </authorList>
    </citation>
    <scope>NUCLEOTIDE SEQUENCE</scope>
    <source>
        <strain evidence="2">CBS6075</strain>
    </source>
</reference>
<evidence type="ECO:0000256" key="1">
    <source>
        <dbReference type="SAM" id="MobiDB-lite"/>
    </source>
</evidence>
<organism evidence="2 3">
    <name type="scientific">Ogataea philodendri</name>
    <dbReference type="NCBI Taxonomy" id="1378263"/>
    <lineage>
        <taxon>Eukaryota</taxon>
        <taxon>Fungi</taxon>
        <taxon>Dikarya</taxon>
        <taxon>Ascomycota</taxon>
        <taxon>Saccharomycotina</taxon>
        <taxon>Pichiomycetes</taxon>
        <taxon>Pichiales</taxon>
        <taxon>Pichiaceae</taxon>
        <taxon>Ogataea</taxon>
    </lineage>
</organism>
<evidence type="ECO:0000313" key="3">
    <source>
        <dbReference type="Proteomes" id="UP000769157"/>
    </source>
</evidence>
<dbReference type="EMBL" id="JAEUBE010000378">
    <property type="protein sequence ID" value="KAH3662572.1"/>
    <property type="molecule type" value="Genomic_DNA"/>
</dbReference>
<sequence>MNSPVEVNRGVVMCSVRNIFASEPSDGKISRVSELTGFLEVVVENANLAKMVATNNFAVCKNQTVENVLVDRKTSPNSEQSQKTLPSKHQETNFDNRPSFSETSSFDAYCLVVLTISDERLRTPGEGYRYWTSSQTTSSAPMGSGRAKLGGELICGNLFDSSTSLEIEYGVDKNIPVGLIHVDDRTNLDATGGRGDLELLHHDEPAVPAKNHQLACLIQHNEPFLVESRRLYMANCHDPVGRGRKGVSGDAGVSTSGNVNFSITSSCLNGCRGAGLVTAGVNGAASAGLKVNFGFSAGFEDGSGWGAGVGLKRGAGAGAGVGLKRDTAGAGFAGGATGGFSTDLIVSTGFT</sequence>
<name>A0A9P8NZV7_9ASCO</name>
<protein>
    <submittedName>
        <fullName evidence="2">Uncharacterized protein</fullName>
    </submittedName>
</protein>
<gene>
    <name evidence="2" type="ORF">OGAPHI_005824</name>
</gene>